<evidence type="ECO:0000256" key="2">
    <source>
        <dbReference type="ARBA" id="ARBA00022827"/>
    </source>
</evidence>
<dbReference type="InterPro" id="IPR002938">
    <property type="entry name" value="FAD-bd"/>
</dbReference>
<feature type="domain" description="FAD-binding" evidence="4">
    <location>
        <begin position="5"/>
        <end position="174"/>
    </location>
</feature>
<protein>
    <submittedName>
        <fullName evidence="5">Monooxygenase CTB7</fullName>
    </submittedName>
</protein>
<evidence type="ECO:0000256" key="1">
    <source>
        <dbReference type="ARBA" id="ARBA00022630"/>
    </source>
</evidence>
<reference evidence="5" key="1">
    <citation type="submission" date="2019-07" db="EMBL/GenBank/DDBJ databases">
        <title>Hyphodiscus hymeniophilus genome sequencing and assembly.</title>
        <authorList>
            <person name="Kramer G."/>
            <person name="Nodwell J."/>
        </authorList>
    </citation>
    <scope>NUCLEOTIDE SEQUENCE</scope>
    <source>
        <strain evidence="5">ATCC 34498</strain>
    </source>
</reference>
<organism evidence="5 6">
    <name type="scientific">Hyphodiscus hymeniophilus</name>
    <dbReference type="NCBI Taxonomy" id="353542"/>
    <lineage>
        <taxon>Eukaryota</taxon>
        <taxon>Fungi</taxon>
        <taxon>Dikarya</taxon>
        <taxon>Ascomycota</taxon>
        <taxon>Pezizomycotina</taxon>
        <taxon>Leotiomycetes</taxon>
        <taxon>Helotiales</taxon>
        <taxon>Hyphodiscaceae</taxon>
        <taxon>Hyphodiscus</taxon>
    </lineage>
</organism>
<accession>A0A9P6VK27</accession>
<dbReference type="GO" id="GO:0071949">
    <property type="term" value="F:FAD binding"/>
    <property type="evidence" value="ECO:0007669"/>
    <property type="project" value="InterPro"/>
</dbReference>
<dbReference type="InterPro" id="IPR051704">
    <property type="entry name" value="FAD_aromatic-hydroxylase"/>
</dbReference>
<gene>
    <name evidence="5" type="ORF">D0Z07_4139</name>
</gene>
<dbReference type="InterPro" id="IPR036188">
    <property type="entry name" value="FAD/NAD-bd_sf"/>
</dbReference>
<evidence type="ECO:0000313" key="5">
    <source>
        <dbReference type="EMBL" id="KAG0649397.1"/>
    </source>
</evidence>
<dbReference type="Proteomes" id="UP000785200">
    <property type="component" value="Unassembled WGS sequence"/>
</dbReference>
<keyword evidence="1" id="KW-0285">Flavoprotein</keyword>
<keyword evidence="5" id="KW-0503">Monooxygenase</keyword>
<evidence type="ECO:0000256" key="3">
    <source>
        <dbReference type="ARBA" id="ARBA00023002"/>
    </source>
</evidence>
<comment type="caution">
    <text evidence="5">The sequence shown here is derived from an EMBL/GenBank/DDBJ whole genome shotgun (WGS) entry which is preliminary data.</text>
</comment>
<dbReference type="PANTHER" id="PTHR46865">
    <property type="entry name" value="OXIDOREDUCTASE-RELATED"/>
    <property type="match status" value="1"/>
</dbReference>
<evidence type="ECO:0000313" key="6">
    <source>
        <dbReference type="Proteomes" id="UP000785200"/>
    </source>
</evidence>
<dbReference type="PRINTS" id="PR00420">
    <property type="entry name" value="RNGMNOXGNASE"/>
</dbReference>
<proteinExistence type="predicted"/>
<keyword evidence="6" id="KW-1185">Reference proteome</keyword>
<evidence type="ECO:0000259" key="4">
    <source>
        <dbReference type="Pfam" id="PF01494"/>
    </source>
</evidence>
<dbReference type="PANTHER" id="PTHR46865:SF7">
    <property type="entry name" value="MONOOXYGENASE, PUTATIVE (AFU_ORTHOLOGUE AFUA_8G07040)-RELATED"/>
    <property type="match status" value="1"/>
</dbReference>
<dbReference type="EMBL" id="VNKQ01000008">
    <property type="protein sequence ID" value="KAG0649397.1"/>
    <property type="molecule type" value="Genomic_DNA"/>
</dbReference>
<name>A0A9P6VK27_9HELO</name>
<dbReference type="SUPFAM" id="SSF51905">
    <property type="entry name" value="FAD/NAD(P)-binding domain"/>
    <property type="match status" value="1"/>
</dbReference>
<dbReference type="Pfam" id="PF01494">
    <property type="entry name" value="FAD_binding_3"/>
    <property type="match status" value="1"/>
</dbReference>
<dbReference type="OrthoDB" id="655030at2759"/>
<keyword evidence="2" id="KW-0274">FAD</keyword>
<dbReference type="AlphaFoldDB" id="A0A9P6VK27"/>
<sequence>MPPLKVLIVGGGIAGPSLAYWLSRINAEVTLIERFPHIRATGQQVDLRAQGVPMMKRMGIEAAVRSAIVHEPGMQLINQNGQTKAYFPATYTNSEKQSLTSEFEIMRGHLVGILYGLTKGKENVRHVFDTAIEDFEQDDESDPNGKVHVRFSNGQREDFDLVVGADGSGSQTRKIMLGPDAPDPRYSLGGHIGFFTIPGTPAESNRWTLCHLPGGRIIGTRKDRPDLLRIYMIIYGKQPTLESAYQSGSLKELKKAWVDLYQGGGWECDRFMHELQHAPEADDLYATRMDEIHLPKGSWSKGRVVLLGDSAYCQTVGGLGATLSLVGAYVLAGEIASLYNKDGWSPTAAVVQGAKNYEERLCPIATAAQGGSKRGLSLLLPRSNFGIKVLQTIAGLAAAFKGDQLSSVSTKTSKWSLPTYTELECND</sequence>
<dbReference type="GO" id="GO:0004497">
    <property type="term" value="F:monooxygenase activity"/>
    <property type="evidence" value="ECO:0007669"/>
    <property type="project" value="UniProtKB-KW"/>
</dbReference>
<dbReference type="Gene3D" id="3.30.9.10">
    <property type="entry name" value="D-Amino Acid Oxidase, subunit A, domain 2"/>
    <property type="match status" value="1"/>
</dbReference>
<keyword evidence="3" id="KW-0560">Oxidoreductase</keyword>
<dbReference type="Gene3D" id="3.50.50.60">
    <property type="entry name" value="FAD/NAD(P)-binding domain"/>
    <property type="match status" value="1"/>
</dbReference>